<proteinExistence type="predicted"/>
<sequence length="46" mass="5584">MGYFFKISFNQFQQIFRIILTEKYVRILTSNKFAATRNSEYRGQDL</sequence>
<evidence type="ECO:0000313" key="1">
    <source>
        <dbReference type="EMBL" id="QTA88019.1"/>
    </source>
</evidence>
<accession>A0A975GNQ4</accession>
<dbReference type="Proteomes" id="UP000663722">
    <property type="component" value="Chromosome"/>
</dbReference>
<reference evidence="1" key="1">
    <citation type="journal article" date="2021" name="Microb. Physiol.">
        <title>Proteogenomic Insights into the Physiology of Marine, Sulfate-Reducing, Filamentous Desulfonema limicola and Desulfonema magnum.</title>
        <authorList>
            <person name="Schnaars V."/>
            <person name="Wohlbrand L."/>
            <person name="Scheve S."/>
            <person name="Hinrichs C."/>
            <person name="Reinhardt R."/>
            <person name="Rabus R."/>
        </authorList>
    </citation>
    <scope>NUCLEOTIDE SEQUENCE</scope>
    <source>
        <strain evidence="1">4be13</strain>
    </source>
</reference>
<dbReference type="KEGG" id="dmm:dnm_040590"/>
<organism evidence="1 2">
    <name type="scientific">Desulfonema magnum</name>
    <dbReference type="NCBI Taxonomy" id="45655"/>
    <lineage>
        <taxon>Bacteria</taxon>
        <taxon>Pseudomonadati</taxon>
        <taxon>Thermodesulfobacteriota</taxon>
        <taxon>Desulfobacteria</taxon>
        <taxon>Desulfobacterales</taxon>
        <taxon>Desulfococcaceae</taxon>
        <taxon>Desulfonema</taxon>
    </lineage>
</organism>
<gene>
    <name evidence="1" type="ORF">dnm_040590</name>
</gene>
<dbReference type="EMBL" id="CP061800">
    <property type="protein sequence ID" value="QTA88019.1"/>
    <property type="molecule type" value="Genomic_DNA"/>
</dbReference>
<name>A0A975GNQ4_9BACT</name>
<protein>
    <submittedName>
        <fullName evidence="1">Uncharacterized protein</fullName>
    </submittedName>
</protein>
<evidence type="ECO:0000313" key="2">
    <source>
        <dbReference type="Proteomes" id="UP000663722"/>
    </source>
</evidence>
<keyword evidence="2" id="KW-1185">Reference proteome</keyword>
<dbReference type="AlphaFoldDB" id="A0A975GNQ4"/>